<dbReference type="InterPro" id="IPR008422">
    <property type="entry name" value="KN_HD"/>
</dbReference>
<evidence type="ECO:0000256" key="6">
    <source>
        <dbReference type="ARBA" id="ARBA00022692"/>
    </source>
</evidence>
<dbReference type="Gene3D" id="2.60.120.200">
    <property type="match status" value="1"/>
</dbReference>
<feature type="domain" description="Homeobox" evidence="21">
    <location>
        <begin position="356"/>
        <end position="419"/>
    </location>
</feature>
<comment type="similarity">
    <text evidence="5">In the C-terminal section; belongs to the protein kinase superfamily. Ser/Thr protein kinase family.</text>
</comment>
<dbReference type="Pfam" id="PF03791">
    <property type="entry name" value="KNOX2"/>
    <property type="match status" value="2"/>
</dbReference>
<evidence type="ECO:0000259" key="20">
    <source>
        <dbReference type="PROSITE" id="PS50011"/>
    </source>
</evidence>
<keyword evidence="12 17" id="KW-0238">DNA-binding</keyword>
<sequence>MMGGGGAGGSSGGLSGEMGVSGDHQRQLKAEIATHPLYEQLLSAHVACLRVATPIDQLPLIDAQLAQSHHLLRSYASQRSHTLSPHDRQELDNFLAQYLLVLCSFKEQLQQHVRVHAVEAVVACREIENTLQAITDQMQEPSLGMMGGGGAGGSSGGLSGEMGVSGDHQRQLKAEIATHPLYEQLLSAHVACLRVATPIDQLPLIDAQLAQSHHLLRSYASQRSHTLSPHDRQELDNFLAQYLLVLCSFKEQLQQHVRVHAVEAVVACREIENTLQAITGVSLGEGTGATMSDDEDDLQMDFSLDQSGADGHDIMGFGPLLPTESERSLMERVRQELKIELKQGFKSRIEDVREEILRKRRAGKLPGDTTSVLKTWWQQHSKWPYPTEDDKAKLVEETGLQLKQINNWFINQRKRNWHSSSQSVTSLKSKRKRDSQGVIKQAHVGKVRGNNPLKGEAWAARLACSVATCFEGSPICIEGDCLELVNQVQSRIVPPDWEVAGEVETIRSLLAANTSWSFSWTRPRTATKVTKRLFFPNFNSNLNPHTNQEYIKLLGSAKISDGVIHIPDASLTVNPTYQAGRAIYASPIRLFDPLTQTPASFQTTFSFKFNATTHASVSNEGHGGNGLAFVIVPDEFTVGRSGPWLGIVNDACDDDKVFAVEFGTSHDPEFGDPNDDHVCVNLGSVVSFKTANTSEAKVSLHSNIVHRAWIAYDSQERRIDVHLGSDGDTKILFDRWLYVHGFLPWSRRLKVIKEIAEALCFLHSNGLAHGNLKTSNVFIDVDHQAVLGNYGFISFLGDSGQTVFDASKSADVFRFGMLLLETLAGKKTEKHLGGGESEMGLLEFAWSTHETGQTAKVIDERVGPCANLEQALRVLEIGLSCTLNTNNGRPCMEEVVQFLNTQKSIPKLPPSRPCRVVSKAECVASSLGVGKFTCFTVPSTVC</sequence>
<dbReference type="CDD" id="cd00086">
    <property type="entry name" value="homeodomain"/>
    <property type="match status" value="1"/>
</dbReference>
<feature type="DNA-binding region" description="Homeobox; TALE-type" evidence="17">
    <location>
        <begin position="357"/>
        <end position="420"/>
    </location>
</feature>
<evidence type="ECO:0000256" key="12">
    <source>
        <dbReference type="ARBA" id="ARBA00023125"/>
    </source>
</evidence>
<feature type="domain" description="ELK" evidence="22">
    <location>
        <begin position="336"/>
        <end position="356"/>
    </location>
</feature>
<dbReference type="SUPFAM" id="SSF56112">
    <property type="entry name" value="Protein kinase-like (PK-like)"/>
    <property type="match status" value="1"/>
</dbReference>
<dbReference type="InterPro" id="IPR005540">
    <property type="entry name" value="KNOX1"/>
</dbReference>
<protein>
    <submittedName>
        <fullName evidence="23">Homeobox protein knotted-1-like 7</fullName>
    </submittedName>
</protein>
<proteinExistence type="inferred from homology"/>
<evidence type="ECO:0000256" key="14">
    <source>
        <dbReference type="ARBA" id="ARBA00023155"/>
    </source>
</evidence>
<dbReference type="InterPro" id="IPR001220">
    <property type="entry name" value="Legume_lectin_dom"/>
</dbReference>
<organism evidence="23 24">
    <name type="scientific">Morella rubra</name>
    <name type="common">Chinese bayberry</name>
    <dbReference type="NCBI Taxonomy" id="262757"/>
    <lineage>
        <taxon>Eukaryota</taxon>
        <taxon>Viridiplantae</taxon>
        <taxon>Streptophyta</taxon>
        <taxon>Embryophyta</taxon>
        <taxon>Tracheophyta</taxon>
        <taxon>Spermatophyta</taxon>
        <taxon>Magnoliopsida</taxon>
        <taxon>eudicotyledons</taxon>
        <taxon>Gunneridae</taxon>
        <taxon>Pentapetalae</taxon>
        <taxon>rosids</taxon>
        <taxon>fabids</taxon>
        <taxon>Fagales</taxon>
        <taxon>Myricaceae</taxon>
        <taxon>Morella</taxon>
    </lineage>
</organism>
<dbReference type="SUPFAM" id="SSF46689">
    <property type="entry name" value="Homeodomain-like"/>
    <property type="match status" value="1"/>
</dbReference>
<comment type="similarity">
    <text evidence="18">Belongs to the TALE/KNOX homeobox family.</text>
</comment>
<dbReference type="PROSITE" id="PS51213">
    <property type="entry name" value="ELK"/>
    <property type="match status" value="1"/>
</dbReference>
<dbReference type="GO" id="GO:0004672">
    <property type="term" value="F:protein kinase activity"/>
    <property type="evidence" value="ECO:0007669"/>
    <property type="project" value="InterPro"/>
</dbReference>
<dbReference type="FunFam" id="1.10.10.60:FF:000143">
    <property type="entry name" value="homeobox protein knotted-1-like 3 isoform X1"/>
    <property type="match status" value="1"/>
</dbReference>
<dbReference type="Pfam" id="PF05920">
    <property type="entry name" value="Homeobox_KN"/>
    <property type="match status" value="1"/>
</dbReference>
<accession>A0A6A1VZ46</accession>
<dbReference type="OrthoDB" id="4062651at2759"/>
<evidence type="ECO:0000256" key="18">
    <source>
        <dbReference type="PROSITE-ProRule" id="PRU00559"/>
    </source>
</evidence>
<dbReference type="GO" id="GO:0006355">
    <property type="term" value="P:regulation of DNA-templated transcription"/>
    <property type="evidence" value="ECO:0007669"/>
    <property type="project" value="InterPro"/>
</dbReference>
<dbReference type="GO" id="GO:0030246">
    <property type="term" value="F:carbohydrate binding"/>
    <property type="evidence" value="ECO:0007669"/>
    <property type="project" value="UniProtKB-KW"/>
</dbReference>
<keyword evidence="9" id="KW-0547">Nucleotide-binding</keyword>
<dbReference type="Gene3D" id="1.10.10.60">
    <property type="entry name" value="Homeodomain-like"/>
    <property type="match status" value="1"/>
</dbReference>
<evidence type="ECO:0000256" key="3">
    <source>
        <dbReference type="ARBA" id="ARBA00007606"/>
    </source>
</evidence>
<keyword evidence="24" id="KW-1185">Reference proteome</keyword>
<evidence type="ECO:0000313" key="23">
    <source>
        <dbReference type="EMBL" id="KAB1217157.1"/>
    </source>
</evidence>
<dbReference type="PROSITE" id="PS50011">
    <property type="entry name" value="PROTEIN_KINASE_DOM"/>
    <property type="match status" value="1"/>
</dbReference>
<reference evidence="23 24" key="1">
    <citation type="journal article" date="2019" name="Plant Biotechnol. J.">
        <title>The red bayberry genome and genetic basis of sex determination.</title>
        <authorList>
            <person name="Jia H.M."/>
            <person name="Jia H.J."/>
            <person name="Cai Q.L."/>
            <person name="Wang Y."/>
            <person name="Zhao H.B."/>
            <person name="Yang W.F."/>
            <person name="Wang G.Y."/>
            <person name="Li Y.H."/>
            <person name="Zhan D.L."/>
            <person name="Shen Y.T."/>
            <person name="Niu Q.F."/>
            <person name="Chang L."/>
            <person name="Qiu J."/>
            <person name="Zhao L."/>
            <person name="Xie H.B."/>
            <person name="Fu W.Y."/>
            <person name="Jin J."/>
            <person name="Li X.W."/>
            <person name="Jiao Y."/>
            <person name="Zhou C.C."/>
            <person name="Tu T."/>
            <person name="Chai C.Y."/>
            <person name="Gao J.L."/>
            <person name="Fan L.J."/>
            <person name="van de Weg E."/>
            <person name="Wang J.Y."/>
            <person name="Gao Z.S."/>
        </authorList>
    </citation>
    <scope>NUCLEOTIDE SEQUENCE [LARGE SCALE GENOMIC DNA]</scope>
    <source>
        <tissue evidence="23">Leaves</tissue>
    </source>
</reference>
<evidence type="ECO:0000256" key="16">
    <source>
        <dbReference type="ARBA" id="ARBA00023242"/>
    </source>
</evidence>
<evidence type="ECO:0000259" key="21">
    <source>
        <dbReference type="PROSITE" id="PS50071"/>
    </source>
</evidence>
<evidence type="ECO:0000256" key="10">
    <source>
        <dbReference type="ARBA" id="ARBA00022840"/>
    </source>
</evidence>
<dbReference type="SMART" id="SM01255">
    <property type="entry name" value="KNOX1"/>
    <property type="match status" value="2"/>
</dbReference>
<feature type="compositionally biased region" description="Gly residues" evidence="19">
    <location>
        <begin position="1"/>
        <end position="16"/>
    </location>
</feature>
<dbReference type="PANTHER" id="PTHR27007">
    <property type="match status" value="1"/>
</dbReference>
<feature type="domain" description="Protein kinase" evidence="20">
    <location>
        <begin position="614"/>
        <end position="905"/>
    </location>
</feature>
<dbReference type="InterPro" id="IPR000719">
    <property type="entry name" value="Prot_kinase_dom"/>
</dbReference>
<dbReference type="GO" id="GO:0016020">
    <property type="term" value="C:membrane"/>
    <property type="evidence" value="ECO:0007669"/>
    <property type="project" value="UniProtKB-SubCell"/>
</dbReference>
<dbReference type="AlphaFoldDB" id="A0A6A1VZ46"/>
<evidence type="ECO:0000259" key="22">
    <source>
        <dbReference type="PROSITE" id="PS51213"/>
    </source>
</evidence>
<comment type="similarity">
    <text evidence="3">Belongs to the leguminous lectin family.</text>
</comment>
<dbReference type="EMBL" id="RXIC02000022">
    <property type="protein sequence ID" value="KAB1217157.1"/>
    <property type="molecule type" value="Genomic_DNA"/>
</dbReference>
<evidence type="ECO:0000256" key="9">
    <source>
        <dbReference type="ARBA" id="ARBA00022741"/>
    </source>
</evidence>
<keyword evidence="8" id="KW-0430">Lectin</keyword>
<evidence type="ECO:0000256" key="15">
    <source>
        <dbReference type="ARBA" id="ARBA00023170"/>
    </source>
</evidence>
<keyword evidence="16 17" id="KW-0539">Nucleus</keyword>
<dbReference type="GO" id="GO:0005634">
    <property type="term" value="C:nucleus"/>
    <property type="evidence" value="ECO:0007669"/>
    <property type="project" value="UniProtKB-SubCell"/>
</dbReference>
<keyword evidence="13" id="KW-0472">Membrane</keyword>
<dbReference type="InterPro" id="IPR005541">
    <property type="entry name" value="KNOX2"/>
</dbReference>
<feature type="region of interest" description="Disordered" evidence="19">
    <location>
        <begin position="1"/>
        <end position="21"/>
    </location>
</feature>
<dbReference type="SMART" id="SM01256">
    <property type="entry name" value="KNOX2"/>
    <property type="match status" value="2"/>
</dbReference>
<evidence type="ECO:0000256" key="8">
    <source>
        <dbReference type="ARBA" id="ARBA00022734"/>
    </source>
</evidence>
<dbReference type="GO" id="GO:0005524">
    <property type="term" value="F:ATP binding"/>
    <property type="evidence" value="ECO:0007669"/>
    <property type="project" value="UniProtKB-KW"/>
</dbReference>
<name>A0A6A1VZ46_9ROSI</name>
<evidence type="ECO:0000256" key="11">
    <source>
        <dbReference type="ARBA" id="ARBA00022989"/>
    </source>
</evidence>
<comment type="subcellular location">
    <subcellularLocation>
        <location evidence="2">Membrane</location>
        <topology evidence="2">Single-pass type I membrane protein</topology>
    </subcellularLocation>
    <subcellularLocation>
        <location evidence="1 17">Nucleus</location>
    </subcellularLocation>
</comment>
<keyword evidence="7" id="KW-0732">Signal</keyword>
<dbReference type="SUPFAM" id="SSF49899">
    <property type="entry name" value="Concanavalin A-like lectins/glucanases"/>
    <property type="match status" value="1"/>
</dbReference>
<keyword evidence="14 17" id="KW-0371">Homeobox</keyword>
<dbReference type="InterPro" id="IPR013320">
    <property type="entry name" value="ConA-like_dom_sf"/>
</dbReference>
<evidence type="ECO:0000256" key="7">
    <source>
        <dbReference type="ARBA" id="ARBA00022729"/>
    </source>
</evidence>
<evidence type="ECO:0000256" key="1">
    <source>
        <dbReference type="ARBA" id="ARBA00004123"/>
    </source>
</evidence>
<comment type="caution">
    <text evidence="23">The sequence shown here is derived from an EMBL/GenBank/DDBJ whole genome shotgun (WGS) entry which is preliminary data.</text>
</comment>
<dbReference type="Gene3D" id="1.10.510.10">
    <property type="entry name" value="Transferase(Phosphotransferase) domain 1"/>
    <property type="match status" value="1"/>
</dbReference>
<gene>
    <name evidence="23" type="ORF">CJ030_MR4G021164</name>
</gene>
<evidence type="ECO:0000256" key="5">
    <source>
        <dbReference type="ARBA" id="ARBA00010217"/>
    </source>
</evidence>
<evidence type="ECO:0000256" key="19">
    <source>
        <dbReference type="SAM" id="MobiDB-lite"/>
    </source>
</evidence>
<evidence type="ECO:0000256" key="2">
    <source>
        <dbReference type="ARBA" id="ARBA00004479"/>
    </source>
</evidence>
<comment type="similarity">
    <text evidence="4">In the N-terminal section; belongs to the leguminous lectin family.</text>
</comment>
<dbReference type="Pfam" id="PF03790">
    <property type="entry name" value="KNOX1"/>
    <property type="match status" value="2"/>
</dbReference>
<evidence type="ECO:0000256" key="17">
    <source>
        <dbReference type="PROSITE-ProRule" id="PRU00108"/>
    </source>
</evidence>
<dbReference type="GO" id="GO:0003677">
    <property type="term" value="F:DNA binding"/>
    <property type="evidence" value="ECO:0007669"/>
    <property type="project" value="UniProtKB-UniRule"/>
</dbReference>
<dbReference type="Pfam" id="PF00139">
    <property type="entry name" value="Lectin_legB"/>
    <property type="match status" value="1"/>
</dbReference>
<dbReference type="PROSITE" id="PS50071">
    <property type="entry name" value="HOMEOBOX_2"/>
    <property type="match status" value="1"/>
</dbReference>
<dbReference type="InterPro" id="IPR005539">
    <property type="entry name" value="ELK_dom"/>
</dbReference>
<dbReference type="Proteomes" id="UP000516437">
    <property type="component" value="Chromosome 4"/>
</dbReference>
<keyword evidence="15" id="KW-0675">Receptor</keyword>
<dbReference type="CDD" id="cd06899">
    <property type="entry name" value="lectin_legume_LecRK_Arcelin_ConA"/>
    <property type="match status" value="1"/>
</dbReference>
<keyword evidence="11" id="KW-1133">Transmembrane helix</keyword>
<dbReference type="InterPro" id="IPR050528">
    <property type="entry name" value="L-type_Lectin-RKs"/>
</dbReference>
<evidence type="ECO:0000313" key="24">
    <source>
        <dbReference type="Proteomes" id="UP000516437"/>
    </source>
</evidence>
<dbReference type="SMART" id="SM00389">
    <property type="entry name" value="HOX"/>
    <property type="match status" value="1"/>
</dbReference>
<dbReference type="InterPro" id="IPR011009">
    <property type="entry name" value="Kinase-like_dom_sf"/>
</dbReference>
<dbReference type="InterPro" id="IPR001356">
    <property type="entry name" value="HD"/>
</dbReference>
<keyword evidence="6" id="KW-0812">Transmembrane</keyword>
<dbReference type="InterPro" id="IPR009057">
    <property type="entry name" value="Homeodomain-like_sf"/>
</dbReference>
<keyword evidence="10" id="KW-0067">ATP-binding</keyword>
<evidence type="ECO:0000256" key="4">
    <source>
        <dbReference type="ARBA" id="ARBA00008536"/>
    </source>
</evidence>
<evidence type="ECO:0000256" key="13">
    <source>
        <dbReference type="ARBA" id="ARBA00023136"/>
    </source>
</evidence>